<dbReference type="OrthoDB" id="5086500at2759"/>
<proteinExistence type="predicted"/>
<reference evidence="2 3" key="1">
    <citation type="journal article" date="2018" name="Nat. Ecol. Evol.">
        <title>Pezizomycetes genomes reveal the molecular basis of ectomycorrhizal truffle lifestyle.</title>
        <authorList>
            <person name="Murat C."/>
            <person name="Payen T."/>
            <person name="Noel B."/>
            <person name="Kuo A."/>
            <person name="Morin E."/>
            <person name="Chen J."/>
            <person name="Kohler A."/>
            <person name="Krizsan K."/>
            <person name="Balestrini R."/>
            <person name="Da Silva C."/>
            <person name="Montanini B."/>
            <person name="Hainaut M."/>
            <person name="Levati E."/>
            <person name="Barry K.W."/>
            <person name="Belfiori B."/>
            <person name="Cichocki N."/>
            <person name="Clum A."/>
            <person name="Dockter R.B."/>
            <person name="Fauchery L."/>
            <person name="Guy J."/>
            <person name="Iotti M."/>
            <person name="Le Tacon F."/>
            <person name="Lindquist E.A."/>
            <person name="Lipzen A."/>
            <person name="Malagnac F."/>
            <person name="Mello A."/>
            <person name="Molinier V."/>
            <person name="Miyauchi S."/>
            <person name="Poulain J."/>
            <person name="Riccioni C."/>
            <person name="Rubini A."/>
            <person name="Sitrit Y."/>
            <person name="Splivallo R."/>
            <person name="Traeger S."/>
            <person name="Wang M."/>
            <person name="Zifcakova L."/>
            <person name="Wipf D."/>
            <person name="Zambonelli A."/>
            <person name="Paolocci F."/>
            <person name="Nowrousian M."/>
            <person name="Ottonello S."/>
            <person name="Baldrian P."/>
            <person name="Spatafora J.W."/>
            <person name="Henrissat B."/>
            <person name="Nagy L.G."/>
            <person name="Aury J.M."/>
            <person name="Wincker P."/>
            <person name="Grigoriev I.V."/>
            <person name="Bonfante P."/>
            <person name="Martin F.M."/>
        </authorList>
    </citation>
    <scope>NUCLEOTIDE SEQUENCE [LARGE SCALE GENOMIC DNA]</scope>
    <source>
        <strain evidence="2 3">CCBAS932</strain>
    </source>
</reference>
<dbReference type="AlphaFoldDB" id="A0A3N4K9G3"/>
<protein>
    <submittedName>
        <fullName evidence="2">Uncharacterized protein</fullName>
    </submittedName>
</protein>
<dbReference type="Pfam" id="PF20246">
    <property type="entry name" value="DUF6601"/>
    <property type="match status" value="1"/>
</dbReference>
<keyword evidence="1" id="KW-0472">Membrane</keyword>
<keyword evidence="1" id="KW-1133">Transmembrane helix</keyword>
<keyword evidence="3" id="KW-1185">Reference proteome</keyword>
<dbReference type="PANTHER" id="PTHR34414">
    <property type="entry name" value="HET DOMAIN-CONTAINING PROTEIN-RELATED"/>
    <property type="match status" value="1"/>
</dbReference>
<dbReference type="STRING" id="1392247.A0A3N4K9G3"/>
<feature type="transmembrane region" description="Helical" evidence="1">
    <location>
        <begin position="259"/>
        <end position="278"/>
    </location>
</feature>
<dbReference type="PANTHER" id="PTHR34414:SF1">
    <property type="entry name" value="SUBTILISIN-LIKE SERINE PROTEASE"/>
    <property type="match status" value="1"/>
</dbReference>
<evidence type="ECO:0000313" key="3">
    <source>
        <dbReference type="Proteomes" id="UP000277580"/>
    </source>
</evidence>
<evidence type="ECO:0000313" key="2">
    <source>
        <dbReference type="EMBL" id="RPB07146.1"/>
    </source>
</evidence>
<dbReference type="InterPro" id="IPR046536">
    <property type="entry name" value="DUF6601"/>
</dbReference>
<keyword evidence="1" id="KW-0812">Transmembrane</keyword>
<accession>A0A3N4K9G3</accession>
<sequence length="334" mass="39074">MQNLQYQNQSPATYTCPFSKNDELVDDLEKSNTGNTPVWNAQSVRGKEAGNNEPAFIPGQPLYPLEHQLEEVTRFLDKDLKTELLDSMSHILWLLSSKNNINPLHRQAIRNRQILITEDPTLHLVWYYDQIFIKPIPRYLLNYAFFETYISGCTSSEILKAANGFLRTYSRLIVYESDFEIAKEKGLLPKDERITWLKWCKFIREFRNLDTDSVTGRYMYGELRLSRLNFYTKVFGYGWNYFDTYTQYLQYFSRFMAPYLFFFGSISVILTAMQTSLAAEASPEDMRYHVSAATFTSFTIWATGIGLLFFPALYLFFQLRELLFAITTGNNKKD</sequence>
<gene>
    <name evidence="2" type="ORF">P167DRAFT_540359</name>
</gene>
<organism evidence="2 3">
    <name type="scientific">Morchella conica CCBAS932</name>
    <dbReference type="NCBI Taxonomy" id="1392247"/>
    <lineage>
        <taxon>Eukaryota</taxon>
        <taxon>Fungi</taxon>
        <taxon>Dikarya</taxon>
        <taxon>Ascomycota</taxon>
        <taxon>Pezizomycotina</taxon>
        <taxon>Pezizomycetes</taxon>
        <taxon>Pezizales</taxon>
        <taxon>Morchellaceae</taxon>
        <taxon>Morchella</taxon>
    </lineage>
</organism>
<name>A0A3N4K9G3_9PEZI</name>
<feature type="transmembrane region" description="Helical" evidence="1">
    <location>
        <begin position="298"/>
        <end position="317"/>
    </location>
</feature>
<evidence type="ECO:0000256" key="1">
    <source>
        <dbReference type="SAM" id="Phobius"/>
    </source>
</evidence>
<dbReference type="Proteomes" id="UP000277580">
    <property type="component" value="Unassembled WGS sequence"/>
</dbReference>
<dbReference type="EMBL" id="ML119194">
    <property type="protein sequence ID" value="RPB07146.1"/>
    <property type="molecule type" value="Genomic_DNA"/>
</dbReference>
<dbReference type="InParanoid" id="A0A3N4K9G3"/>